<keyword evidence="3" id="KW-0157">Chromophore</keyword>
<evidence type="ECO:0000256" key="1">
    <source>
        <dbReference type="ARBA" id="ARBA00022630"/>
    </source>
</evidence>
<dbReference type="Pfam" id="PF13426">
    <property type="entry name" value="PAS_9"/>
    <property type="match status" value="2"/>
</dbReference>
<sequence length="602" mass="64627">MVRDPPPYSLVLAGSGAVLVGVTIGFAVGDPDPLASSLAQGALSLVVGGGLVVAGVYQRRWATDHRSWRSIGWLCVLVGAAAVDVVWSYTVSLALGAVTLPFEVLGTVAVGAAAGAVVVHFDRRRAARNRERAHNRRSYREVFEGVNDAVLVHAADGTEILDANERAAELYGYPVEELIGMSPGTFSVAEEGYTDERAREYIDRALAEDGVTFEWRNERPDGERYWAEVSLRPAVIGGEERVLAVVRDIDERKRRVRELRVKDRALAAANVGITIARRDDDGGWPTRYANDAFLEMTGYDRDRVLGSFGAFLRGPDTDEETVERLEAAMAAGERAEVDVLNYRADGTPYWDRVSLAPVRDDDGGVTHYVGFHRDVTEHRSRETLFSVMNRVLRHNLSNDLTVIAGHADLLAGSLDGREADVAGTIEETASSLAETGEKARELDTVAARDIDPHPVEVSALAAGAAESLREAFPDRTVEVTGGKASALATSDVERALRELGENGLEHTDGPLRFDVRRDGDTVFIDVVDSGGGLPEMERDVLTSGNETALRHGQGLGLWLANWLVTAAGGRVVTDGADGAAVTVELPAAAADSSGRPAALDVD</sequence>
<organism evidence="8 9">
    <name type="scientific">Halosegnis marinus</name>
    <dbReference type="NCBI Taxonomy" id="3034023"/>
    <lineage>
        <taxon>Archaea</taxon>
        <taxon>Methanobacteriati</taxon>
        <taxon>Methanobacteriota</taxon>
        <taxon>Stenosarchaea group</taxon>
        <taxon>Halobacteria</taxon>
        <taxon>Halobacteriales</taxon>
        <taxon>Natronomonadaceae</taxon>
        <taxon>Halosegnis</taxon>
    </lineage>
</organism>
<feature type="domain" description="PAC" evidence="7">
    <location>
        <begin position="333"/>
        <end position="387"/>
    </location>
</feature>
<feature type="transmembrane region" description="Helical" evidence="4">
    <location>
        <begin position="34"/>
        <end position="58"/>
    </location>
</feature>
<reference evidence="8 9" key="1">
    <citation type="journal article" date="2019" name="Int. J. Syst. Evol. Microbiol.">
        <title>The Global Catalogue of Microorganisms (GCM) 10K type strain sequencing project: providing services to taxonomists for standard genome sequencing and annotation.</title>
        <authorList>
            <consortium name="The Broad Institute Genomics Platform"/>
            <consortium name="The Broad Institute Genome Sequencing Center for Infectious Disease"/>
            <person name="Wu L."/>
            <person name="Ma J."/>
        </authorList>
    </citation>
    <scope>NUCLEOTIDE SEQUENCE [LARGE SCALE GENOMIC DNA]</scope>
    <source>
        <strain evidence="8 9">DT85</strain>
    </source>
</reference>
<accession>A0ABD5ZQV2</accession>
<dbReference type="CDD" id="cd00130">
    <property type="entry name" value="PAS"/>
    <property type="match status" value="2"/>
</dbReference>
<dbReference type="Proteomes" id="UP001596398">
    <property type="component" value="Unassembled WGS sequence"/>
</dbReference>
<feature type="transmembrane region" description="Helical" evidence="4">
    <location>
        <begin position="7"/>
        <end position="28"/>
    </location>
</feature>
<keyword evidence="1" id="KW-0285">Flavoprotein</keyword>
<dbReference type="Gene3D" id="3.30.565.10">
    <property type="entry name" value="Histidine kinase-like ATPase, C-terminal domain"/>
    <property type="match status" value="1"/>
</dbReference>
<feature type="domain" description="PAC" evidence="7">
    <location>
        <begin position="211"/>
        <end position="261"/>
    </location>
</feature>
<evidence type="ECO:0000256" key="3">
    <source>
        <dbReference type="ARBA" id="ARBA00022991"/>
    </source>
</evidence>
<evidence type="ECO:0000259" key="7">
    <source>
        <dbReference type="PROSITE" id="PS50113"/>
    </source>
</evidence>
<evidence type="ECO:0000259" key="6">
    <source>
        <dbReference type="PROSITE" id="PS50112"/>
    </source>
</evidence>
<dbReference type="InterPro" id="IPR005467">
    <property type="entry name" value="His_kinase_dom"/>
</dbReference>
<feature type="transmembrane region" description="Helical" evidence="4">
    <location>
        <begin position="70"/>
        <end position="90"/>
    </location>
</feature>
<dbReference type="SMART" id="SM00091">
    <property type="entry name" value="PAS"/>
    <property type="match status" value="2"/>
</dbReference>
<keyword evidence="4" id="KW-0812">Transmembrane</keyword>
<keyword evidence="2" id="KW-0288">FMN</keyword>
<dbReference type="GeneID" id="79267519"/>
<dbReference type="PANTHER" id="PTHR47429">
    <property type="entry name" value="PROTEIN TWIN LOV 1"/>
    <property type="match status" value="1"/>
</dbReference>
<dbReference type="InterPro" id="IPR036890">
    <property type="entry name" value="HATPase_C_sf"/>
</dbReference>
<feature type="domain" description="Histidine kinase" evidence="5">
    <location>
        <begin position="391"/>
        <end position="589"/>
    </location>
</feature>
<comment type="caution">
    <text evidence="8">The sequence shown here is derived from an EMBL/GenBank/DDBJ whole genome shotgun (WGS) entry which is preliminary data.</text>
</comment>
<proteinExistence type="predicted"/>
<keyword evidence="4" id="KW-0472">Membrane</keyword>
<dbReference type="AlphaFoldDB" id="A0ABD5ZQV2"/>
<feature type="transmembrane region" description="Helical" evidence="4">
    <location>
        <begin position="102"/>
        <end position="121"/>
    </location>
</feature>
<dbReference type="NCBIfam" id="TIGR00229">
    <property type="entry name" value="sensory_box"/>
    <property type="match status" value="2"/>
</dbReference>
<dbReference type="RefSeq" id="WP_276233962.1">
    <property type="nucleotide sequence ID" value="NZ_CP119802.1"/>
</dbReference>
<dbReference type="SUPFAM" id="SSF55874">
    <property type="entry name" value="ATPase domain of HSP90 chaperone/DNA topoisomerase II/histidine kinase"/>
    <property type="match status" value="1"/>
</dbReference>
<dbReference type="InterPro" id="IPR000700">
    <property type="entry name" value="PAS-assoc_C"/>
</dbReference>
<gene>
    <name evidence="8" type="ORF">ACFQJ4_10885</name>
</gene>
<dbReference type="SMART" id="SM00086">
    <property type="entry name" value="PAC"/>
    <property type="match status" value="2"/>
</dbReference>
<feature type="domain" description="PAS" evidence="6">
    <location>
        <begin position="279"/>
        <end position="332"/>
    </location>
</feature>
<dbReference type="SMART" id="SM00387">
    <property type="entry name" value="HATPase_c"/>
    <property type="match status" value="1"/>
</dbReference>
<dbReference type="EMBL" id="JBHTAP010000001">
    <property type="protein sequence ID" value="MFC7235821.1"/>
    <property type="molecule type" value="Genomic_DNA"/>
</dbReference>
<protein>
    <submittedName>
        <fullName evidence="8">PAS domain S-box protein</fullName>
    </submittedName>
</protein>
<evidence type="ECO:0000313" key="8">
    <source>
        <dbReference type="EMBL" id="MFC7235821.1"/>
    </source>
</evidence>
<dbReference type="InterPro" id="IPR035965">
    <property type="entry name" value="PAS-like_dom_sf"/>
</dbReference>
<dbReference type="InterPro" id="IPR000014">
    <property type="entry name" value="PAS"/>
</dbReference>
<evidence type="ECO:0000313" key="9">
    <source>
        <dbReference type="Proteomes" id="UP001596398"/>
    </source>
</evidence>
<evidence type="ECO:0000256" key="4">
    <source>
        <dbReference type="SAM" id="Phobius"/>
    </source>
</evidence>
<dbReference type="PROSITE" id="PS50112">
    <property type="entry name" value="PAS"/>
    <property type="match status" value="2"/>
</dbReference>
<name>A0ABD5ZQV2_9EURY</name>
<dbReference type="PANTHER" id="PTHR47429:SF2">
    <property type="entry name" value="PROTEIN TWIN LOV 1"/>
    <property type="match status" value="1"/>
</dbReference>
<keyword evidence="4" id="KW-1133">Transmembrane helix</keyword>
<evidence type="ECO:0000256" key="2">
    <source>
        <dbReference type="ARBA" id="ARBA00022643"/>
    </source>
</evidence>
<keyword evidence="9" id="KW-1185">Reference proteome</keyword>
<dbReference type="PROSITE" id="PS50109">
    <property type="entry name" value="HIS_KIN"/>
    <property type="match status" value="1"/>
</dbReference>
<evidence type="ECO:0000259" key="5">
    <source>
        <dbReference type="PROSITE" id="PS50109"/>
    </source>
</evidence>
<dbReference type="Pfam" id="PF02518">
    <property type="entry name" value="HATPase_c"/>
    <property type="match status" value="1"/>
</dbReference>
<feature type="domain" description="PAS" evidence="6">
    <location>
        <begin position="135"/>
        <end position="209"/>
    </location>
</feature>
<dbReference type="InterPro" id="IPR003594">
    <property type="entry name" value="HATPase_dom"/>
</dbReference>
<dbReference type="InterPro" id="IPR001610">
    <property type="entry name" value="PAC"/>
</dbReference>
<dbReference type="SUPFAM" id="SSF55785">
    <property type="entry name" value="PYP-like sensor domain (PAS domain)"/>
    <property type="match status" value="2"/>
</dbReference>
<dbReference type="PROSITE" id="PS50113">
    <property type="entry name" value="PAC"/>
    <property type="match status" value="2"/>
</dbReference>
<dbReference type="Gene3D" id="3.30.450.20">
    <property type="entry name" value="PAS domain"/>
    <property type="match status" value="2"/>
</dbReference>